<dbReference type="InterPro" id="IPR003615">
    <property type="entry name" value="HNH_nuc"/>
</dbReference>
<dbReference type="OrthoDB" id="9805802at2"/>
<name>A0A1H6GW67_CHRCI</name>
<dbReference type="STRING" id="680127.SAMN05421593_0323"/>
<protein>
    <submittedName>
        <fullName evidence="2">TIGR02646 family protein</fullName>
    </submittedName>
</protein>
<reference evidence="2 3" key="1">
    <citation type="submission" date="2016-10" db="EMBL/GenBank/DDBJ databases">
        <authorList>
            <person name="de Groot N.N."/>
        </authorList>
    </citation>
    <scope>NUCLEOTIDE SEQUENCE [LARGE SCALE GENOMIC DNA]</scope>
    <source>
        <strain evidence="2 3">DSM 23031</strain>
    </source>
</reference>
<dbReference type="RefSeq" id="WP_089689604.1">
    <property type="nucleotide sequence ID" value="NZ_FNWQ01000001.1"/>
</dbReference>
<evidence type="ECO:0000259" key="1">
    <source>
        <dbReference type="SMART" id="SM00507"/>
    </source>
</evidence>
<accession>A0A1H6GW67</accession>
<dbReference type="SMART" id="SM00507">
    <property type="entry name" value="HNHc"/>
    <property type="match status" value="1"/>
</dbReference>
<evidence type="ECO:0000313" key="3">
    <source>
        <dbReference type="Proteomes" id="UP000198561"/>
    </source>
</evidence>
<organism evidence="2 3">
    <name type="scientific">Chryseobacterium culicis</name>
    <dbReference type="NCBI Taxonomy" id="680127"/>
    <lineage>
        <taxon>Bacteria</taxon>
        <taxon>Pseudomonadati</taxon>
        <taxon>Bacteroidota</taxon>
        <taxon>Flavobacteriia</taxon>
        <taxon>Flavobacteriales</taxon>
        <taxon>Weeksellaceae</taxon>
        <taxon>Chryseobacterium group</taxon>
        <taxon>Chryseobacterium</taxon>
    </lineage>
</organism>
<gene>
    <name evidence="2" type="ORF">SAMN05421593_0323</name>
</gene>
<dbReference type="AlphaFoldDB" id="A0A1H6GW67"/>
<feature type="domain" description="HNH nuclease" evidence="1">
    <location>
        <begin position="22"/>
        <end position="81"/>
    </location>
</feature>
<dbReference type="EMBL" id="FNWQ01000001">
    <property type="protein sequence ID" value="SEH27476.1"/>
    <property type="molecule type" value="Genomic_DNA"/>
</dbReference>
<evidence type="ECO:0000313" key="2">
    <source>
        <dbReference type="EMBL" id="SEH27476.1"/>
    </source>
</evidence>
<dbReference type="Gene3D" id="1.10.30.50">
    <property type="match status" value="1"/>
</dbReference>
<sequence>MRYFRKDSPKRTCTKTYANYKSFKKYLREDFNFRCGYTDCSDFWFGGSNTFHIDHFKPYSKYPTLKTTYSNLVYCCSYVNILKSNDEGNYLHPYDVDFNEHFDRNIEGRITPKATSVEANYMYNKLKLGLKRYALIWKLDELVDKQKRLIEKIETLEDGDLKDSLHILNSKLSIYINKYLLGLKGEQ</sequence>
<proteinExistence type="predicted"/>
<dbReference type="Proteomes" id="UP000198561">
    <property type="component" value="Unassembled WGS sequence"/>
</dbReference>